<gene>
    <name evidence="2" type="ORF">SDC9_119085</name>
</gene>
<feature type="domain" description="HTH araC/xylS-type" evidence="1">
    <location>
        <begin position="14"/>
        <end position="102"/>
    </location>
</feature>
<name>A0A645C374_9ZZZZ</name>
<dbReference type="GO" id="GO:0043565">
    <property type="term" value="F:sequence-specific DNA binding"/>
    <property type="evidence" value="ECO:0007669"/>
    <property type="project" value="InterPro"/>
</dbReference>
<accession>A0A645C374</accession>
<dbReference type="AlphaFoldDB" id="A0A645C374"/>
<sequence>MRIKHAQDCLSMIEWILEEKKAYLEKDMTTELIALRLGIEKRKLERTVLDMIGLSLDNVINMYRVVYARALLKSGTPYEDLWHLSGFNSHERMESAFECIVV</sequence>
<dbReference type="PROSITE" id="PS01124">
    <property type="entry name" value="HTH_ARAC_FAMILY_2"/>
    <property type="match status" value="1"/>
</dbReference>
<dbReference type="GO" id="GO:0003700">
    <property type="term" value="F:DNA-binding transcription factor activity"/>
    <property type="evidence" value="ECO:0007669"/>
    <property type="project" value="InterPro"/>
</dbReference>
<protein>
    <recommendedName>
        <fullName evidence="1">HTH araC/xylS-type domain-containing protein</fullName>
    </recommendedName>
</protein>
<evidence type="ECO:0000313" key="2">
    <source>
        <dbReference type="EMBL" id="MPM72112.1"/>
    </source>
</evidence>
<dbReference type="Gene3D" id="1.10.10.60">
    <property type="entry name" value="Homeodomain-like"/>
    <property type="match status" value="1"/>
</dbReference>
<organism evidence="2">
    <name type="scientific">bioreactor metagenome</name>
    <dbReference type="NCBI Taxonomy" id="1076179"/>
    <lineage>
        <taxon>unclassified sequences</taxon>
        <taxon>metagenomes</taxon>
        <taxon>ecological metagenomes</taxon>
    </lineage>
</organism>
<dbReference type="InterPro" id="IPR018060">
    <property type="entry name" value="HTH_AraC"/>
</dbReference>
<comment type="caution">
    <text evidence="2">The sequence shown here is derived from an EMBL/GenBank/DDBJ whole genome shotgun (WGS) entry which is preliminary data.</text>
</comment>
<evidence type="ECO:0000259" key="1">
    <source>
        <dbReference type="PROSITE" id="PS01124"/>
    </source>
</evidence>
<reference evidence="2" key="1">
    <citation type="submission" date="2019-08" db="EMBL/GenBank/DDBJ databases">
        <authorList>
            <person name="Kucharzyk K."/>
            <person name="Murdoch R.W."/>
            <person name="Higgins S."/>
            <person name="Loffler F."/>
        </authorList>
    </citation>
    <scope>NUCLEOTIDE SEQUENCE</scope>
</reference>
<proteinExistence type="predicted"/>
<dbReference type="EMBL" id="VSSQ01024535">
    <property type="protein sequence ID" value="MPM72112.1"/>
    <property type="molecule type" value="Genomic_DNA"/>
</dbReference>